<dbReference type="PROSITE" id="PS00444">
    <property type="entry name" value="POLYPRENYL_SYNTHASE_2"/>
    <property type="match status" value="1"/>
</dbReference>
<dbReference type="PROSITE" id="PS00723">
    <property type="entry name" value="POLYPRENYL_SYNTHASE_1"/>
    <property type="match status" value="1"/>
</dbReference>
<dbReference type="SFLD" id="SFLDS00005">
    <property type="entry name" value="Isoprenoid_Synthase_Type_I"/>
    <property type="match status" value="1"/>
</dbReference>
<evidence type="ECO:0000256" key="2">
    <source>
        <dbReference type="ARBA" id="ARBA00006706"/>
    </source>
</evidence>
<dbReference type="GO" id="GO:0004337">
    <property type="term" value="F:(2E,6E)-farnesyl diphosphate synthase activity"/>
    <property type="evidence" value="ECO:0007669"/>
    <property type="project" value="UniProtKB-EC"/>
</dbReference>
<dbReference type="RefSeq" id="WP_075531221.1">
    <property type="nucleotide sequence ID" value="NZ_CP053844.1"/>
</dbReference>
<sequence length="283" mass="31740">MNLLDEFKLFLKNNTIECESYHPYFQEALNYMLLSGGKHFRAQLLLGTVKALNPSLLENAMRVALAVEMVHTYSLIHDDLPVMDDADLRRGHTTTHVKYDEATALLVGDALNTQAFYEISTSNLDDKIKTKCTQILAYNAGANGMVLGQALDLYFENKRLNLDELKFLHLHKTGALIAASLQLGAVIAGFSDEDSKKLYELGLSLGLVFQIQDDIIDATKSCDEAGKPTHNDEAKNSFTNLLGVEKSKEIKDKLIDEIQTKARENEPKLTDMIENLINRYLKE</sequence>
<dbReference type="EC" id="2.5.1.10" evidence="8"/>
<gene>
    <name evidence="8" type="ORF">ERS672216_00446</name>
</gene>
<reference evidence="8 9" key="1">
    <citation type="submission" date="2016-02" db="EMBL/GenBank/DDBJ databases">
        <authorList>
            <consortium name="Pathogen Informatics"/>
        </authorList>
    </citation>
    <scope>NUCLEOTIDE SEQUENCE [LARGE SCALE GENOMIC DNA]</scope>
    <source>
        <strain evidence="8 9">RC20</strain>
    </source>
</reference>
<dbReference type="GO" id="GO:0046872">
    <property type="term" value="F:metal ion binding"/>
    <property type="evidence" value="ECO:0007669"/>
    <property type="project" value="UniProtKB-KW"/>
</dbReference>
<dbReference type="Gene3D" id="1.10.600.10">
    <property type="entry name" value="Farnesyl Diphosphate Synthase"/>
    <property type="match status" value="1"/>
</dbReference>
<comment type="similarity">
    <text evidence="2 7">Belongs to the FPP/GGPP synthase family.</text>
</comment>
<dbReference type="AlphaFoldDB" id="A0A128EAR8"/>
<evidence type="ECO:0000256" key="7">
    <source>
        <dbReference type="RuleBase" id="RU004466"/>
    </source>
</evidence>
<dbReference type="InterPro" id="IPR000092">
    <property type="entry name" value="Polyprenyl_synt"/>
</dbReference>
<keyword evidence="9" id="KW-1185">Reference proteome</keyword>
<dbReference type="InterPro" id="IPR033749">
    <property type="entry name" value="Polyprenyl_synt_CS"/>
</dbReference>
<dbReference type="PANTHER" id="PTHR43281">
    <property type="entry name" value="FARNESYL DIPHOSPHATE SYNTHASE"/>
    <property type="match status" value="1"/>
</dbReference>
<evidence type="ECO:0000256" key="4">
    <source>
        <dbReference type="ARBA" id="ARBA00022723"/>
    </source>
</evidence>
<dbReference type="FunFam" id="1.10.600.10:FF:000001">
    <property type="entry name" value="Geranylgeranyl diphosphate synthase"/>
    <property type="match status" value="1"/>
</dbReference>
<evidence type="ECO:0000313" key="8">
    <source>
        <dbReference type="EMBL" id="CZE46572.1"/>
    </source>
</evidence>
<evidence type="ECO:0000256" key="5">
    <source>
        <dbReference type="ARBA" id="ARBA00022842"/>
    </source>
</evidence>
<comment type="cofactor">
    <cofactor evidence="1">
        <name>Mg(2+)</name>
        <dbReference type="ChEBI" id="CHEBI:18420"/>
    </cofactor>
</comment>
<proteinExistence type="inferred from homology"/>
<keyword evidence="6" id="KW-0414">Isoprene biosynthesis</keyword>
<evidence type="ECO:0000256" key="6">
    <source>
        <dbReference type="ARBA" id="ARBA00023229"/>
    </source>
</evidence>
<dbReference type="SUPFAM" id="SSF48576">
    <property type="entry name" value="Terpenoid synthases"/>
    <property type="match status" value="1"/>
</dbReference>
<accession>A0A128EAR8</accession>
<name>A0A128EAR8_9BACT</name>
<dbReference type="PANTHER" id="PTHR43281:SF1">
    <property type="entry name" value="FARNESYL DIPHOSPHATE SYNTHASE"/>
    <property type="match status" value="1"/>
</dbReference>
<dbReference type="Pfam" id="PF00348">
    <property type="entry name" value="polyprenyl_synt"/>
    <property type="match status" value="1"/>
</dbReference>
<protein>
    <submittedName>
        <fullName evidence="8">Geranyltranstransferase</fullName>
        <ecNumber evidence="8">2.5.1.10</ecNumber>
    </submittedName>
</protein>
<keyword evidence="4" id="KW-0479">Metal-binding</keyword>
<evidence type="ECO:0000256" key="3">
    <source>
        <dbReference type="ARBA" id="ARBA00022679"/>
    </source>
</evidence>
<dbReference type="GO" id="GO:0016114">
    <property type="term" value="P:terpenoid biosynthetic process"/>
    <property type="evidence" value="ECO:0007669"/>
    <property type="project" value="UniProtKB-ARBA"/>
</dbReference>
<evidence type="ECO:0000256" key="1">
    <source>
        <dbReference type="ARBA" id="ARBA00001946"/>
    </source>
</evidence>
<keyword evidence="5" id="KW-0460">Magnesium</keyword>
<dbReference type="EMBL" id="FIZP01000001">
    <property type="protein sequence ID" value="CZE46572.1"/>
    <property type="molecule type" value="Genomic_DNA"/>
</dbReference>
<evidence type="ECO:0000313" key="9">
    <source>
        <dbReference type="Proteomes" id="UP000069632"/>
    </source>
</evidence>
<dbReference type="Proteomes" id="UP000069632">
    <property type="component" value="Unassembled WGS sequence"/>
</dbReference>
<dbReference type="CDD" id="cd00685">
    <property type="entry name" value="Trans_IPPS_HT"/>
    <property type="match status" value="1"/>
</dbReference>
<organism evidence="8 9">
    <name type="scientific">Campylobacter geochelonis</name>
    <dbReference type="NCBI Taxonomy" id="1780362"/>
    <lineage>
        <taxon>Bacteria</taxon>
        <taxon>Pseudomonadati</taxon>
        <taxon>Campylobacterota</taxon>
        <taxon>Epsilonproteobacteria</taxon>
        <taxon>Campylobacterales</taxon>
        <taxon>Campylobacteraceae</taxon>
        <taxon>Campylobacter</taxon>
    </lineage>
</organism>
<dbReference type="OrthoDB" id="9805316at2"/>
<keyword evidence="3 7" id="KW-0808">Transferase</keyword>
<dbReference type="SFLD" id="SFLDG01017">
    <property type="entry name" value="Polyprenyl_Transferase_Like"/>
    <property type="match status" value="1"/>
</dbReference>
<dbReference type="InterPro" id="IPR008949">
    <property type="entry name" value="Isoprenoid_synthase_dom_sf"/>
</dbReference>